<gene>
    <name evidence="7" type="ORF">BJP37_29020</name>
</gene>
<feature type="domain" description="Aminotransferase class I/classII large" evidence="6">
    <location>
        <begin position="29"/>
        <end position="373"/>
    </location>
</feature>
<evidence type="ECO:0000256" key="2">
    <source>
        <dbReference type="ARBA" id="ARBA00007441"/>
    </source>
</evidence>
<dbReference type="RefSeq" id="WP_075904515.1">
    <property type="nucleotide sequence ID" value="NZ_MKZS01000001.1"/>
</dbReference>
<comment type="similarity">
    <text evidence="2">Belongs to the class-I pyridoxal-phosphate-dependent aminotransferase family.</text>
</comment>
<evidence type="ECO:0000259" key="6">
    <source>
        <dbReference type="Pfam" id="PF00155"/>
    </source>
</evidence>
<dbReference type="Proteomes" id="UP000186657">
    <property type="component" value="Unassembled WGS sequence"/>
</dbReference>
<sequence length="483" mass="53603">MIQISERIQNLKESPFVTFAALASKYNGVVSLNSGSPGHGTIPGVQEAIHQVSTKDISLYRTPHYGSLKARQDAAQYFRQRYGLEFDPQREINLTTGFTHLFHCLCTTIINPGDTALFIEPFFPQYEQPLTLAGGKMVTIPTQEQDKWKPQPEAIKTAFSNYPDAKMIVFNYPNNPSGATLTLEDWNGIIDILIEEITRRKQHQILPPLILLDDAYVPLFHHGEVNEHPTFGLTLHKRLQGAEASEMASLHQLMESLLIACTLSKEGNCGTLLGLGASKNVKLLGAMRIPQKATVITSNAMGEVALSAVIQRDPQKTIQWAGTLYESRLNQLAEGLNTIFEKHGITNSGGTGQKPASFVPQAGMYLYANFSHFKGCQVTNDFLERLRVLAEGKLNLESLYLQNQINYSLEVALWLLVEAKVSTVPIGRQEDCYLRFSVGLPQAVVETSAKTIDRQKTEENGKTLISQALLQIEQALPKLINLV</sequence>
<accession>A0A1U7N946</accession>
<keyword evidence="8" id="KW-1185">Reference proteome</keyword>
<comment type="cofactor">
    <cofactor evidence="1">
        <name>pyridoxal 5'-phosphate</name>
        <dbReference type="ChEBI" id="CHEBI:597326"/>
    </cofactor>
</comment>
<keyword evidence="3" id="KW-0032">Aminotransferase</keyword>
<evidence type="ECO:0000256" key="5">
    <source>
        <dbReference type="ARBA" id="ARBA00022898"/>
    </source>
</evidence>
<comment type="caution">
    <text evidence="7">The sequence shown here is derived from an EMBL/GenBank/DDBJ whole genome shotgun (WGS) entry which is preliminary data.</text>
</comment>
<keyword evidence="4" id="KW-0808">Transferase</keyword>
<protein>
    <recommendedName>
        <fullName evidence="6">Aminotransferase class I/classII large domain-containing protein</fullName>
    </recommendedName>
</protein>
<dbReference type="InterPro" id="IPR015422">
    <property type="entry name" value="PyrdxlP-dep_Trfase_small"/>
</dbReference>
<evidence type="ECO:0000256" key="4">
    <source>
        <dbReference type="ARBA" id="ARBA00022679"/>
    </source>
</evidence>
<dbReference type="CDD" id="cd00609">
    <property type="entry name" value="AAT_like"/>
    <property type="match status" value="1"/>
</dbReference>
<dbReference type="GO" id="GO:0006520">
    <property type="term" value="P:amino acid metabolic process"/>
    <property type="evidence" value="ECO:0007669"/>
    <property type="project" value="InterPro"/>
</dbReference>
<evidence type="ECO:0000313" key="7">
    <source>
        <dbReference type="EMBL" id="OLT62467.1"/>
    </source>
</evidence>
<dbReference type="PANTHER" id="PTHR46383:SF1">
    <property type="entry name" value="ASPARTATE AMINOTRANSFERASE"/>
    <property type="match status" value="1"/>
</dbReference>
<evidence type="ECO:0000256" key="3">
    <source>
        <dbReference type="ARBA" id="ARBA00022576"/>
    </source>
</evidence>
<proteinExistence type="inferred from homology"/>
<dbReference type="SUPFAM" id="SSF53383">
    <property type="entry name" value="PLP-dependent transferases"/>
    <property type="match status" value="1"/>
</dbReference>
<dbReference type="InterPro" id="IPR015421">
    <property type="entry name" value="PyrdxlP-dep_Trfase_major"/>
</dbReference>
<dbReference type="GO" id="GO:0008483">
    <property type="term" value="F:transaminase activity"/>
    <property type="evidence" value="ECO:0007669"/>
    <property type="project" value="UniProtKB-KW"/>
</dbReference>
<dbReference type="InterPro" id="IPR015424">
    <property type="entry name" value="PyrdxlP-dep_Trfase"/>
</dbReference>
<dbReference type="GO" id="GO:0030170">
    <property type="term" value="F:pyridoxal phosphate binding"/>
    <property type="evidence" value="ECO:0007669"/>
    <property type="project" value="InterPro"/>
</dbReference>
<name>A0A1U7N946_9CYAN</name>
<dbReference type="InterPro" id="IPR050596">
    <property type="entry name" value="AspAT/PAT-like"/>
</dbReference>
<dbReference type="Gene3D" id="3.90.1150.10">
    <property type="entry name" value="Aspartate Aminotransferase, domain 1"/>
    <property type="match status" value="1"/>
</dbReference>
<organism evidence="7 8">
    <name type="scientific">Moorena bouillonii PNG</name>
    <dbReference type="NCBI Taxonomy" id="568701"/>
    <lineage>
        <taxon>Bacteria</taxon>
        <taxon>Bacillati</taxon>
        <taxon>Cyanobacteriota</taxon>
        <taxon>Cyanophyceae</taxon>
        <taxon>Coleofasciculales</taxon>
        <taxon>Coleofasciculaceae</taxon>
        <taxon>Moorena</taxon>
    </lineage>
</organism>
<dbReference type="AlphaFoldDB" id="A0A1U7N946"/>
<dbReference type="EMBL" id="MKZS01000001">
    <property type="protein sequence ID" value="OLT62467.1"/>
    <property type="molecule type" value="Genomic_DNA"/>
</dbReference>
<reference evidence="7 8" key="1">
    <citation type="submission" date="2016-10" db="EMBL/GenBank/DDBJ databases">
        <title>Comparative genomics uncovers the prolific and rare metabolic potential of the cyanobacterial genus Moorea.</title>
        <authorList>
            <person name="Leao T."/>
            <person name="Castelao G."/>
            <person name="Korobeynikov A."/>
            <person name="Monroe E.A."/>
            <person name="Podell S."/>
            <person name="Glukhov E."/>
            <person name="Allen E."/>
            <person name="Gerwick W.H."/>
            <person name="Gerwick L."/>
        </authorList>
    </citation>
    <scope>NUCLEOTIDE SEQUENCE [LARGE SCALE GENOMIC DNA]</scope>
    <source>
        <strain evidence="7 8">PNG5-198</strain>
    </source>
</reference>
<dbReference type="Gene3D" id="3.40.640.10">
    <property type="entry name" value="Type I PLP-dependent aspartate aminotransferase-like (Major domain)"/>
    <property type="match status" value="1"/>
</dbReference>
<dbReference type="Pfam" id="PF00155">
    <property type="entry name" value="Aminotran_1_2"/>
    <property type="match status" value="1"/>
</dbReference>
<evidence type="ECO:0000256" key="1">
    <source>
        <dbReference type="ARBA" id="ARBA00001933"/>
    </source>
</evidence>
<dbReference type="PANTHER" id="PTHR46383">
    <property type="entry name" value="ASPARTATE AMINOTRANSFERASE"/>
    <property type="match status" value="1"/>
</dbReference>
<keyword evidence="5" id="KW-0663">Pyridoxal phosphate</keyword>
<dbReference type="InterPro" id="IPR004839">
    <property type="entry name" value="Aminotransferase_I/II_large"/>
</dbReference>
<evidence type="ECO:0000313" key="8">
    <source>
        <dbReference type="Proteomes" id="UP000186657"/>
    </source>
</evidence>